<gene>
    <name evidence="1" type="ORF">M8542_48570</name>
</gene>
<dbReference type="AlphaFoldDB" id="A0A9X2NL27"/>
<comment type="caution">
    <text evidence="1">The sequence shown here is derived from an EMBL/GenBank/DDBJ whole genome shotgun (WGS) entry which is preliminary data.</text>
</comment>
<dbReference type="Proteomes" id="UP001144096">
    <property type="component" value="Unassembled WGS sequence"/>
</dbReference>
<dbReference type="Gene3D" id="1.25.40.10">
    <property type="entry name" value="Tetratricopeptide repeat domain"/>
    <property type="match status" value="3"/>
</dbReference>
<dbReference type="InterPro" id="IPR019734">
    <property type="entry name" value="TPR_rpt"/>
</dbReference>
<keyword evidence="2" id="KW-1185">Reference proteome</keyword>
<protein>
    <submittedName>
        <fullName evidence="1">Tetratricopeptide repeat protein</fullName>
    </submittedName>
</protein>
<evidence type="ECO:0000313" key="2">
    <source>
        <dbReference type="Proteomes" id="UP001144096"/>
    </source>
</evidence>
<evidence type="ECO:0000313" key="1">
    <source>
        <dbReference type="EMBL" id="MCR6490679.1"/>
    </source>
</evidence>
<dbReference type="InterPro" id="IPR011990">
    <property type="entry name" value="TPR-like_helical_dom_sf"/>
</dbReference>
<sequence length="437" mass="45779">MSERSTRPRRILAVVVLVAGAVALVASVSAGQSAPVAGPAPVPVAQDTLAHSISVAQDKLRRTPRDPLTWAQLGTAYVEQARITADPAYYPKAQGALEKSLQQQPDGNGAALIGMGALANARHDFAAAKTWGERAEAALPDTAESYGVLADALTQLGDAGAATDAIQRMLDHKPGVSSFTRASYDLELHGRIDDARAALQRAVADATSPSDVAFCRYYLGELAFNSGKLDDAAAEYDQGLAVDARNVSLLGGKAKVAAARGRVDEALAGYRDIVARVPLPQYLQEYTDLLVAAGRKPEAEQQYAVLDSQQRLFAAAGVTDDLTASAVAASRGDNAGALTHAQAEWGRRQNVLVADALGWALHLNGRDAEALPYLDRAAVLGGRTAAFAYHRGMALAGLGRKADAVAALADALEINPYFSPVGAPDARRALDQLKAAR</sequence>
<dbReference type="Pfam" id="PF13432">
    <property type="entry name" value="TPR_16"/>
    <property type="match status" value="1"/>
</dbReference>
<reference evidence="1" key="1">
    <citation type="submission" date="2022-06" db="EMBL/GenBank/DDBJ databases">
        <title>Amycolatopsis iheyaensis sp. nov., a new species of the genus Amycolatopsis isolated from soil in Iheya island, Japan.</title>
        <authorList>
            <person name="Ngamcharungchit C."/>
            <person name="Kanto H."/>
            <person name="Take A."/>
            <person name="Intra B."/>
            <person name="Matsumoto A."/>
            <person name="Panbangred W."/>
            <person name="Inahashi Y."/>
        </authorList>
    </citation>
    <scope>NUCLEOTIDE SEQUENCE</scope>
    <source>
        <strain evidence="1">OK19-0408</strain>
    </source>
</reference>
<organism evidence="1 2">
    <name type="scientific">Amycolatopsis iheyensis</name>
    <dbReference type="NCBI Taxonomy" id="2945988"/>
    <lineage>
        <taxon>Bacteria</taxon>
        <taxon>Bacillati</taxon>
        <taxon>Actinomycetota</taxon>
        <taxon>Actinomycetes</taxon>
        <taxon>Pseudonocardiales</taxon>
        <taxon>Pseudonocardiaceae</taxon>
        <taxon>Amycolatopsis</taxon>
    </lineage>
</organism>
<dbReference type="PANTHER" id="PTHR12558:SF33">
    <property type="entry name" value="BLL7664 PROTEIN"/>
    <property type="match status" value="1"/>
</dbReference>
<dbReference type="SMART" id="SM00028">
    <property type="entry name" value="TPR"/>
    <property type="match status" value="5"/>
</dbReference>
<dbReference type="Pfam" id="PF13181">
    <property type="entry name" value="TPR_8"/>
    <property type="match status" value="1"/>
</dbReference>
<dbReference type="SUPFAM" id="SSF48452">
    <property type="entry name" value="TPR-like"/>
    <property type="match status" value="2"/>
</dbReference>
<dbReference type="PANTHER" id="PTHR12558">
    <property type="entry name" value="CELL DIVISION CYCLE 16,23,27"/>
    <property type="match status" value="1"/>
</dbReference>
<dbReference type="EMBL" id="JAMXQV010000051">
    <property type="protein sequence ID" value="MCR6490679.1"/>
    <property type="molecule type" value="Genomic_DNA"/>
</dbReference>
<proteinExistence type="predicted"/>
<name>A0A9X2NL27_9PSEU</name>
<accession>A0A9X2NL27</accession>
<dbReference type="RefSeq" id="WP_257927250.1">
    <property type="nucleotide sequence ID" value="NZ_JAMXQV010000051.1"/>
</dbReference>